<reference evidence="14" key="1">
    <citation type="submission" date="2021-01" db="EMBL/GenBank/DDBJ databases">
        <authorList>
            <person name="Eckstrom K.M.E."/>
        </authorList>
    </citation>
    <scope>NUCLEOTIDE SEQUENCE</scope>
    <source>
        <strain evidence="14">UVCC 0001</strain>
    </source>
</reference>
<evidence type="ECO:0000256" key="3">
    <source>
        <dbReference type="ARBA" id="ARBA00022630"/>
    </source>
</evidence>
<dbReference type="GO" id="GO:0006747">
    <property type="term" value="P:FAD biosynthetic process"/>
    <property type="evidence" value="ECO:0007669"/>
    <property type="project" value="TreeGrafter"/>
</dbReference>
<dbReference type="Pfam" id="PF00994">
    <property type="entry name" value="MoCF_biosynth"/>
    <property type="match status" value="1"/>
</dbReference>
<dbReference type="Gene3D" id="3.40.980.10">
    <property type="entry name" value="MoaB/Mog-like domain"/>
    <property type="match status" value="1"/>
</dbReference>
<dbReference type="Gene3D" id="3.40.50.620">
    <property type="entry name" value="HUPs"/>
    <property type="match status" value="1"/>
</dbReference>
<dbReference type="InterPro" id="IPR036425">
    <property type="entry name" value="MoaB/Mog-like_dom_sf"/>
</dbReference>
<dbReference type="GO" id="GO:0003919">
    <property type="term" value="F:FMN adenylyltransferase activity"/>
    <property type="evidence" value="ECO:0007669"/>
    <property type="project" value="UniProtKB-EC"/>
</dbReference>
<dbReference type="InterPro" id="IPR002500">
    <property type="entry name" value="PAPS_reduct_dom"/>
</dbReference>
<comment type="pathway">
    <text evidence="1">Cofactor biosynthesis; FAD biosynthesis; FAD from FMN: step 1/1.</text>
</comment>
<evidence type="ECO:0000256" key="9">
    <source>
        <dbReference type="ARBA" id="ARBA00022840"/>
    </source>
</evidence>
<dbReference type="Pfam" id="PF24102">
    <property type="entry name" value="FLAD1_M"/>
    <property type="match status" value="1"/>
</dbReference>
<evidence type="ECO:0000256" key="11">
    <source>
        <dbReference type="ARBA" id="ARBA00031871"/>
    </source>
</evidence>
<dbReference type="CDD" id="cd23948">
    <property type="entry name" value="FAD_synthase"/>
    <property type="match status" value="1"/>
</dbReference>
<comment type="catalytic activity">
    <reaction evidence="12">
        <text>FMN + ATP + H(+) = FAD + diphosphate</text>
        <dbReference type="Rhea" id="RHEA:17237"/>
        <dbReference type="ChEBI" id="CHEBI:15378"/>
        <dbReference type="ChEBI" id="CHEBI:30616"/>
        <dbReference type="ChEBI" id="CHEBI:33019"/>
        <dbReference type="ChEBI" id="CHEBI:57692"/>
        <dbReference type="ChEBI" id="CHEBI:58210"/>
        <dbReference type="EC" id="2.7.7.2"/>
    </reaction>
</comment>
<evidence type="ECO:0000256" key="10">
    <source>
        <dbReference type="ARBA" id="ARBA00031145"/>
    </source>
</evidence>
<comment type="caution">
    <text evidence="14">The sequence shown here is derived from an EMBL/GenBank/DDBJ whole genome shotgun (WGS) entry which is preliminary data.</text>
</comment>
<evidence type="ECO:0000256" key="8">
    <source>
        <dbReference type="ARBA" id="ARBA00022827"/>
    </source>
</evidence>
<evidence type="ECO:0000256" key="12">
    <source>
        <dbReference type="ARBA" id="ARBA00049494"/>
    </source>
</evidence>
<proteinExistence type="predicted"/>
<sequence>MADVLAAVQRLSDERLKSKCEMAIDIIDRSIAMYGIKQLAFSFNGGKDSTVLLHLLRAALEQCRRGEVEGAGPVPGGLHEVHTFFFNNPLEFDEIVQFVTSTAAEHGMPLRILHGGFKQGLESLLSSTPIQAIILGTRKGDPNGGDQETFCPSSHGWPPFMRINPILHWSYHDVWSFLRECELPYCSLYDEGYTSLGSTTNTHRNEALRRPDGSFAPAYLLPDARLERAGRGKLERGHPSLRSVAGAPSAGVIVVGDDVLDASAEDACAAYLSRELRRAGLKLRRVVLLPDSAADVAAELRRMSAALDVVLTAGGVGSSPRDRTLEAVAAACDTHLAPCPELERRIRASFGENTTEAHLKLAQLPEGSETELIEFEAQTASPFPLIRCRNIYCLPGIPSLLHSTWPRVLEEISRHTQAAPQCHSIMLRLSTDDETVVSGPLQEVSRKFGETVSFGSYPLSQQADGAGVALSLESSDCAALSAAEEQLVGSIRPELVLSRVPDASSLDC</sequence>
<dbReference type="SUPFAM" id="SSF52402">
    <property type="entry name" value="Adenine nucleotide alpha hydrolases-like"/>
    <property type="match status" value="1"/>
</dbReference>
<dbReference type="PANTHER" id="PTHR23293:SF9">
    <property type="entry name" value="FAD SYNTHASE"/>
    <property type="match status" value="1"/>
</dbReference>
<evidence type="ECO:0000256" key="4">
    <source>
        <dbReference type="ARBA" id="ARBA00022643"/>
    </source>
</evidence>
<gene>
    <name evidence="14" type="ORF">QBZ16_001733</name>
</gene>
<dbReference type="SMART" id="SM00852">
    <property type="entry name" value="MoCF_biosynth"/>
    <property type="match status" value="1"/>
</dbReference>
<dbReference type="EMBL" id="JASFZW010000014">
    <property type="protein sequence ID" value="KAK2075625.1"/>
    <property type="molecule type" value="Genomic_DNA"/>
</dbReference>
<evidence type="ECO:0000313" key="15">
    <source>
        <dbReference type="Proteomes" id="UP001255856"/>
    </source>
</evidence>
<evidence type="ECO:0000313" key="14">
    <source>
        <dbReference type="EMBL" id="KAK2075625.1"/>
    </source>
</evidence>
<evidence type="ECO:0000259" key="13">
    <source>
        <dbReference type="SMART" id="SM00852"/>
    </source>
</evidence>
<keyword evidence="4" id="KW-0288">FMN</keyword>
<keyword evidence="9" id="KW-0067">ATP-binding</keyword>
<dbReference type="InterPro" id="IPR014729">
    <property type="entry name" value="Rossmann-like_a/b/a_fold"/>
</dbReference>
<feature type="domain" description="MoaB/Mog" evidence="13">
    <location>
        <begin position="251"/>
        <end position="415"/>
    </location>
</feature>
<evidence type="ECO:0000256" key="1">
    <source>
        <dbReference type="ARBA" id="ARBA00004726"/>
    </source>
</evidence>
<keyword evidence="6" id="KW-0548">Nucleotidyltransferase</keyword>
<dbReference type="AlphaFoldDB" id="A0AAD9IEM5"/>
<name>A0AAD9IEM5_PROWI</name>
<keyword evidence="5" id="KW-0808">Transferase</keyword>
<keyword evidence="8" id="KW-0274">FAD</keyword>
<evidence type="ECO:0000256" key="7">
    <source>
        <dbReference type="ARBA" id="ARBA00022741"/>
    </source>
</evidence>
<keyword evidence="7" id="KW-0547">Nucleotide-binding</keyword>
<dbReference type="Proteomes" id="UP001255856">
    <property type="component" value="Unassembled WGS sequence"/>
</dbReference>
<dbReference type="InterPro" id="IPR001453">
    <property type="entry name" value="MoaB/Mog_dom"/>
</dbReference>
<evidence type="ECO:0000256" key="5">
    <source>
        <dbReference type="ARBA" id="ARBA00022679"/>
    </source>
</evidence>
<dbReference type="Pfam" id="PF01507">
    <property type="entry name" value="PAPS_reduct"/>
    <property type="match status" value="2"/>
</dbReference>
<dbReference type="InterPro" id="IPR056596">
    <property type="entry name" value="FLAD1_M"/>
</dbReference>
<keyword evidence="15" id="KW-1185">Reference proteome</keyword>
<organism evidence="14 15">
    <name type="scientific">Prototheca wickerhamii</name>
    <dbReference type="NCBI Taxonomy" id="3111"/>
    <lineage>
        <taxon>Eukaryota</taxon>
        <taxon>Viridiplantae</taxon>
        <taxon>Chlorophyta</taxon>
        <taxon>core chlorophytes</taxon>
        <taxon>Trebouxiophyceae</taxon>
        <taxon>Chlorellales</taxon>
        <taxon>Chlorellaceae</taxon>
        <taxon>Prototheca</taxon>
    </lineage>
</organism>
<dbReference type="GO" id="GO:0005524">
    <property type="term" value="F:ATP binding"/>
    <property type="evidence" value="ECO:0007669"/>
    <property type="project" value="UniProtKB-KW"/>
</dbReference>
<accession>A0AAD9IEM5</accession>
<dbReference type="EC" id="2.7.7.2" evidence="2"/>
<dbReference type="SUPFAM" id="SSF53218">
    <property type="entry name" value="Molybdenum cofactor biosynthesis proteins"/>
    <property type="match status" value="1"/>
</dbReference>
<keyword evidence="3" id="KW-0285">Flavoprotein</keyword>
<evidence type="ECO:0000256" key="6">
    <source>
        <dbReference type="ARBA" id="ARBA00022695"/>
    </source>
</evidence>
<evidence type="ECO:0000256" key="2">
    <source>
        <dbReference type="ARBA" id="ARBA00012393"/>
    </source>
</evidence>
<protein>
    <recommendedName>
        <fullName evidence="2">FAD synthase</fullName>
        <ecNumber evidence="2">2.7.7.2</ecNumber>
    </recommendedName>
    <alternativeName>
        <fullName evidence="10">FAD pyrophosphorylase</fullName>
    </alternativeName>
    <alternativeName>
        <fullName evidence="11">FMN adenylyltransferase</fullName>
    </alternativeName>
</protein>
<dbReference type="PANTHER" id="PTHR23293">
    <property type="entry name" value="FAD SYNTHETASE-RELATED FMN ADENYLYLTRANSFERASE"/>
    <property type="match status" value="1"/>
</dbReference>